<keyword evidence="5 10" id="KW-0560">Oxidoreductase</keyword>
<dbReference type="Pfam" id="PF02852">
    <property type="entry name" value="Pyr_redox_dim"/>
    <property type="match status" value="1"/>
</dbReference>
<dbReference type="AlphaFoldDB" id="A0A225D2X0"/>
<dbReference type="InterPro" id="IPR001100">
    <property type="entry name" value="Pyr_nuc-diS_OxRdtase"/>
</dbReference>
<dbReference type="PROSITE" id="PS00076">
    <property type="entry name" value="PYRIDINE_REDOX_1"/>
    <property type="match status" value="1"/>
</dbReference>
<dbReference type="RefSeq" id="WP_088259027.1">
    <property type="nucleotide sequence ID" value="NZ_NIDE01000017.1"/>
</dbReference>
<dbReference type="PIRSF" id="PIRSF000350">
    <property type="entry name" value="Mercury_reductase_MerA"/>
    <property type="match status" value="1"/>
</dbReference>
<dbReference type="InterPro" id="IPR004099">
    <property type="entry name" value="Pyr_nucl-diS_OxRdtase_dimer"/>
</dbReference>
<evidence type="ECO:0000256" key="6">
    <source>
        <dbReference type="ARBA" id="ARBA00023157"/>
    </source>
</evidence>
<keyword evidence="7 10" id="KW-0676">Redox-active center</keyword>
<dbReference type="SUPFAM" id="SSF55424">
    <property type="entry name" value="FAD/NAD-linked reductases, dimerisation (C-terminal) domain"/>
    <property type="match status" value="1"/>
</dbReference>
<gene>
    <name evidence="13" type="ORF">FRUB_08503</name>
</gene>
<dbReference type="InterPro" id="IPR023753">
    <property type="entry name" value="FAD/NAD-binding_dom"/>
</dbReference>
<dbReference type="GO" id="GO:0016668">
    <property type="term" value="F:oxidoreductase activity, acting on a sulfur group of donors, NAD(P) as acceptor"/>
    <property type="evidence" value="ECO:0007669"/>
    <property type="project" value="InterPro"/>
</dbReference>
<sequence length="505" mass="53612">MAIATLPGDEHDANLLANTRPADWINPIPARRYNLVVIGGGSAGLIAAAGAAGLGAKVALVERDLLGGDCLNAGCVPSKTLIRAARAVAAVRDAGRFGVRVPDGWSVDFAAVMERVRATRAGLSSHDSAARFRCLGVDVFLGTGTFAGPATIAVGEQILPFRRAVIATGSRAAIPSIPGLEVTGFLTYESVFALTALPRRLAVIGAGPVGCELAQAFARLGSRVTLIGKHTQVLPKEDPDAAARVEAALRYDGIDLLLGCEVTRAEQRDRDKVLHVRREDDAHEVAVDTILVGAGRLPNVDRLDLDKAGVTYDPHHGVRVDDHLRTSNPRVYAAGDACSTHKFTHAADAMARVVLQNALFKGGARVSALTIPRCTYTSPEIASVGLTERDARSRGVPYRVFAQELARVDRAVIDGEIDGFVKLLVHPNSDKILGGTIVSSLPGEMIAEVTLAMVNGLGLRAIGKTIHPYPTQSEAIKKIADAYARTRLTPAVKWLLDKWLAWGRS</sequence>
<dbReference type="InterPro" id="IPR036188">
    <property type="entry name" value="FAD/NAD-bd_sf"/>
</dbReference>
<dbReference type="PRINTS" id="PR00368">
    <property type="entry name" value="FADPNR"/>
</dbReference>
<feature type="binding site" evidence="8">
    <location>
        <position position="79"/>
    </location>
    <ligand>
        <name>FAD</name>
        <dbReference type="ChEBI" id="CHEBI:57692"/>
    </ligand>
</feature>
<evidence type="ECO:0000256" key="8">
    <source>
        <dbReference type="PIRSR" id="PIRSR000350-3"/>
    </source>
</evidence>
<dbReference type="InterPro" id="IPR016156">
    <property type="entry name" value="FAD/NAD-linked_Rdtase_dimer_sf"/>
</dbReference>
<evidence type="ECO:0000256" key="9">
    <source>
        <dbReference type="PIRSR" id="PIRSR000350-4"/>
    </source>
</evidence>
<dbReference type="GO" id="GO:0003955">
    <property type="term" value="F:NAD(P)H dehydrogenase (quinone) activity"/>
    <property type="evidence" value="ECO:0007669"/>
    <property type="project" value="TreeGrafter"/>
</dbReference>
<dbReference type="InterPro" id="IPR012999">
    <property type="entry name" value="Pyr_OxRdtase_I_AS"/>
</dbReference>
<dbReference type="OrthoDB" id="230580at2"/>
<evidence type="ECO:0000256" key="3">
    <source>
        <dbReference type="ARBA" id="ARBA00022827"/>
    </source>
</evidence>
<feature type="domain" description="FAD/NAD(P)-binding" evidence="12">
    <location>
        <begin position="33"/>
        <end position="350"/>
    </location>
</feature>
<evidence type="ECO:0000313" key="13">
    <source>
        <dbReference type="EMBL" id="OWK35940.1"/>
    </source>
</evidence>
<feature type="binding site" evidence="8">
    <location>
        <position position="144"/>
    </location>
    <ligand>
        <name>FAD</name>
        <dbReference type="ChEBI" id="CHEBI:57692"/>
    </ligand>
</feature>
<reference evidence="14" key="1">
    <citation type="submission" date="2017-06" db="EMBL/GenBank/DDBJ databases">
        <title>Genome analysis of Fimbriiglobus ruber SP5, the first member of the order Planctomycetales with confirmed chitinolytic capability.</title>
        <authorList>
            <person name="Ravin N.V."/>
            <person name="Rakitin A.L."/>
            <person name="Ivanova A.A."/>
            <person name="Beletsky A.V."/>
            <person name="Kulichevskaya I.S."/>
            <person name="Mardanov A.V."/>
            <person name="Dedysh S.N."/>
        </authorList>
    </citation>
    <scope>NUCLEOTIDE SEQUENCE [LARGE SCALE GENOMIC DNA]</scope>
    <source>
        <strain evidence="14">SP5</strain>
    </source>
</reference>
<dbReference type="GO" id="GO:0050660">
    <property type="term" value="F:flavin adenine dinucleotide binding"/>
    <property type="evidence" value="ECO:0007669"/>
    <property type="project" value="TreeGrafter"/>
</dbReference>
<dbReference type="PANTHER" id="PTHR43014:SF2">
    <property type="entry name" value="MERCURIC REDUCTASE"/>
    <property type="match status" value="1"/>
</dbReference>
<comment type="caution">
    <text evidence="13">The sequence shown here is derived from an EMBL/GenBank/DDBJ whole genome shotgun (WGS) entry which is preliminary data.</text>
</comment>
<dbReference type="FunFam" id="3.30.390.30:FF:000001">
    <property type="entry name" value="Dihydrolipoyl dehydrogenase"/>
    <property type="match status" value="1"/>
</dbReference>
<comment type="similarity">
    <text evidence="1 10">Belongs to the class-I pyridine nucleotide-disulfide oxidoreductase family.</text>
</comment>
<evidence type="ECO:0000256" key="2">
    <source>
        <dbReference type="ARBA" id="ARBA00022630"/>
    </source>
</evidence>
<evidence type="ECO:0000256" key="10">
    <source>
        <dbReference type="RuleBase" id="RU003691"/>
    </source>
</evidence>
<evidence type="ECO:0000259" key="12">
    <source>
        <dbReference type="Pfam" id="PF07992"/>
    </source>
</evidence>
<feature type="binding site" evidence="8">
    <location>
        <position position="336"/>
    </location>
    <ligand>
        <name>FAD</name>
        <dbReference type="ChEBI" id="CHEBI:57692"/>
    </ligand>
</feature>
<keyword evidence="8" id="KW-0547">Nucleotide-binding</keyword>
<dbReference type="EMBL" id="NIDE01000017">
    <property type="protein sequence ID" value="OWK35940.1"/>
    <property type="molecule type" value="Genomic_DNA"/>
</dbReference>
<feature type="binding site" evidence="8">
    <location>
        <begin position="168"/>
        <end position="170"/>
    </location>
    <ligand>
        <name>FAD</name>
        <dbReference type="ChEBI" id="CHEBI:57692"/>
    </ligand>
</feature>
<keyword evidence="3 8" id="KW-0274">FAD</keyword>
<dbReference type="PRINTS" id="PR00411">
    <property type="entry name" value="PNDRDTASEI"/>
</dbReference>
<name>A0A225D2X0_9BACT</name>
<feature type="disulfide bond" description="Redox-active" evidence="9">
    <location>
        <begin position="70"/>
        <end position="75"/>
    </location>
</feature>
<evidence type="ECO:0000256" key="7">
    <source>
        <dbReference type="ARBA" id="ARBA00023284"/>
    </source>
</evidence>
<comment type="cofactor">
    <cofactor evidence="8">
        <name>FAD</name>
        <dbReference type="ChEBI" id="CHEBI:57692"/>
    </cofactor>
    <text evidence="8">Binds 1 FAD per subunit.</text>
</comment>
<evidence type="ECO:0000256" key="5">
    <source>
        <dbReference type="ARBA" id="ARBA00023002"/>
    </source>
</evidence>
<keyword evidence="4" id="KW-0521">NADP</keyword>
<evidence type="ECO:0000256" key="1">
    <source>
        <dbReference type="ARBA" id="ARBA00007532"/>
    </source>
</evidence>
<evidence type="ECO:0000259" key="11">
    <source>
        <dbReference type="Pfam" id="PF02852"/>
    </source>
</evidence>
<keyword evidence="8" id="KW-0520">NAD</keyword>
<dbReference type="SUPFAM" id="SSF51905">
    <property type="entry name" value="FAD/NAD(P)-binding domain"/>
    <property type="match status" value="1"/>
</dbReference>
<dbReference type="Gene3D" id="3.30.390.30">
    <property type="match status" value="1"/>
</dbReference>
<accession>A0A225D2X0</accession>
<dbReference type="PROSITE" id="PS00837">
    <property type="entry name" value="ALADH_PNT_2"/>
    <property type="match status" value="1"/>
</dbReference>
<dbReference type="NCBIfam" id="NF004991">
    <property type="entry name" value="PRK06370.1-3"/>
    <property type="match status" value="1"/>
</dbReference>
<evidence type="ECO:0000313" key="14">
    <source>
        <dbReference type="Proteomes" id="UP000214646"/>
    </source>
</evidence>
<keyword evidence="2 10" id="KW-0285">Flavoprotein</keyword>
<evidence type="ECO:0000256" key="4">
    <source>
        <dbReference type="ARBA" id="ARBA00022857"/>
    </source>
</evidence>
<dbReference type="PANTHER" id="PTHR43014">
    <property type="entry name" value="MERCURIC REDUCTASE"/>
    <property type="match status" value="1"/>
</dbReference>
<keyword evidence="6" id="KW-1015">Disulfide bond</keyword>
<dbReference type="Pfam" id="PF07992">
    <property type="entry name" value="Pyr_redox_2"/>
    <property type="match status" value="1"/>
</dbReference>
<feature type="binding site" evidence="8">
    <location>
        <position position="295"/>
    </location>
    <ligand>
        <name>NAD(+)</name>
        <dbReference type="ChEBI" id="CHEBI:57540"/>
    </ligand>
</feature>
<keyword evidence="14" id="KW-1185">Reference proteome</keyword>
<dbReference type="Gene3D" id="3.50.50.60">
    <property type="entry name" value="FAD/NAD(P)-binding domain"/>
    <property type="match status" value="2"/>
</dbReference>
<dbReference type="Proteomes" id="UP000214646">
    <property type="component" value="Unassembled WGS sequence"/>
</dbReference>
<dbReference type="InterPro" id="IPR008143">
    <property type="entry name" value="Ala_DH/PNT_CS2"/>
</dbReference>
<feature type="binding site" evidence="8">
    <location>
        <begin position="205"/>
        <end position="212"/>
    </location>
    <ligand>
        <name>NAD(+)</name>
        <dbReference type="ChEBI" id="CHEBI:57540"/>
    </ligand>
</feature>
<feature type="domain" description="Pyridine nucleotide-disulphide oxidoreductase dimerisation" evidence="11">
    <location>
        <begin position="371"/>
        <end position="478"/>
    </location>
</feature>
<protein>
    <submittedName>
        <fullName evidence="13">Mercuric reductase</fullName>
    </submittedName>
</protein>
<organism evidence="13 14">
    <name type="scientific">Fimbriiglobus ruber</name>
    <dbReference type="NCBI Taxonomy" id="1908690"/>
    <lineage>
        <taxon>Bacteria</taxon>
        <taxon>Pseudomonadati</taxon>
        <taxon>Planctomycetota</taxon>
        <taxon>Planctomycetia</taxon>
        <taxon>Gemmatales</taxon>
        <taxon>Gemmataceae</taxon>
        <taxon>Fimbriiglobus</taxon>
    </lineage>
</organism>
<proteinExistence type="inferred from homology"/>